<accession>A0A5C6NA29</accession>
<feature type="compositionally biased region" description="Polar residues" evidence="1">
    <location>
        <begin position="1"/>
        <end position="13"/>
    </location>
</feature>
<reference evidence="2 3" key="1">
    <citation type="submission" date="2019-04" db="EMBL/GenBank/DDBJ databases">
        <title>Chromosome genome assembly for Takifugu flavidus.</title>
        <authorList>
            <person name="Xiao S."/>
        </authorList>
    </citation>
    <scope>NUCLEOTIDE SEQUENCE [LARGE SCALE GENOMIC DNA]</scope>
    <source>
        <strain evidence="2">HTHZ2018</strain>
        <tissue evidence="2">Muscle</tissue>
    </source>
</reference>
<comment type="caution">
    <text evidence="2">The sequence shown here is derived from an EMBL/GenBank/DDBJ whole genome shotgun (WGS) entry which is preliminary data.</text>
</comment>
<dbReference type="AlphaFoldDB" id="A0A5C6NA29"/>
<feature type="region of interest" description="Disordered" evidence="1">
    <location>
        <begin position="1"/>
        <end position="63"/>
    </location>
</feature>
<dbReference type="Proteomes" id="UP000324091">
    <property type="component" value="Chromosome 4"/>
</dbReference>
<evidence type="ECO:0000313" key="2">
    <source>
        <dbReference type="EMBL" id="TWW62720.1"/>
    </source>
</evidence>
<name>A0A5C6NA29_9TELE</name>
<keyword evidence="3" id="KW-1185">Reference proteome</keyword>
<sequence>MAAQQACSSSRPNPRQGGEERRGEERRGEERRGEERRGEERRGEERRGEETMTQWGDRGLSGEGVSALSPSILYCLSGVESRVQQPKKRNSDFPLPSYFFQLIRRDPKAFPDRSRDIVSLTCPGSSRDLLPEGHALKTSPGRCP</sequence>
<evidence type="ECO:0000313" key="3">
    <source>
        <dbReference type="Proteomes" id="UP000324091"/>
    </source>
</evidence>
<dbReference type="EMBL" id="RHFK02000017">
    <property type="protein sequence ID" value="TWW62720.1"/>
    <property type="molecule type" value="Genomic_DNA"/>
</dbReference>
<protein>
    <submittedName>
        <fullName evidence="2">Uncharacterized protein</fullName>
    </submittedName>
</protein>
<organism evidence="2 3">
    <name type="scientific">Takifugu flavidus</name>
    <name type="common">sansaifugu</name>
    <dbReference type="NCBI Taxonomy" id="433684"/>
    <lineage>
        <taxon>Eukaryota</taxon>
        <taxon>Metazoa</taxon>
        <taxon>Chordata</taxon>
        <taxon>Craniata</taxon>
        <taxon>Vertebrata</taxon>
        <taxon>Euteleostomi</taxon>
        <taxon>Actinopterygii</taxon>
        <taxon>Neopterygii</taxon>
        <taxon>Teleostei</taxon>
        <taxon>Neoteleostei</taxon>
        <taxon>Acanthomorphata</taxon>
        <taxon>Eupercaria</taxon>
        <taxon>Tetraodontiformes</taxon>
        <taxon>Tetradontoidea</taxon>
        <taxon>Tetraodontidae</taxon>
        <taxon>Takifugu</taxon>
    </lineage>
</organism>
<feature type="compositionally biased region" description="Basic and acidic residues" evidence="1">
    <location>
        <begin position="17"/>
        <end position="50"/>
    </location>
</feature>
<gene>
    <name evidence="2" type="ORF">D4764_04G0013670</name>
</gene>
<proteinExistence type="predicted"/>
<evidence type="ECO:0000256" key="1">
    <source>
        <dbReference type="SAM" id="MobiDB-lite"/>
    </source>
</evidence>